<dbReference type="GO" id="GO:0006631">
    <property type="term" value="P:fatty acid metabolic process"/>
    <property type="evidence" value="ECO:0007669"/>
    <property type="project" value="TreeGrafter"/>
</dbReference>
<comment type="similarity">
    <text evidence="1">Belongs to the ATP-dependent AMP-binding enzyme family.</text>
</comment>
<keyword evidence="2" id="KW-0436">Ligase</keyword>
<gene>
    <name evidence="5" type="ORF">SAMN04490239_2467</name>
</gene>
<name>A0A1H4NVS3_9NOCA</name>
<keyword evidence="6" id="KW-1185">Reference proteome</keyword>
<evidence type="ECO:0000313" key="5">
    <source>
        <dbReference type="EMBL" id="SEB99293.1"/>
    </source>
</evidence>
<feature type="domain" description="AMP-binding enzyme C-terminal" evidence="4">
    <location>
        <begin position="455"/>
        <end position="530"/>
    </location>
</feature>
<dbReference type="InterPro" id="IPR045851">
    <property type="entry name" value="AMP-bd_C_sf"/>
</dbReference>
<evidence type="ECO:0000259" key="3">
    <source>
        <dbReference type="Pfam" id="PF00501"/>
    </source>
</evidence>
<dbReference type="InterPro" id="IPR025110">
    <property type="entry name" value="AMP-bd_C"/>
</dbReference>
<sequence length="561" mass="60799">MSVQHVLTKLTDAVGAVRVMNRAGLVPFPRVDQGVRSILAVRKYGPFAGPVHANAEAGLDAVAIIDERGALTYADIEEQSNALVRAWQTDGITAGSVMGCMCRNHRGLVLTMLAAAKNGTKLVLMNTGFARPQLVDVAAREQVQAFVYDDEFHQVAEALPDEVIVYRSWAEENSTSRVRTLDDAMEGRDRASLPAPSALGGFVLLTSGTTGTPKGAPRGHTSPLASAQFLDRVPLRRGQTMMMAAPAFHGTGVSQFALALALGQTVVMHRKFDPENTIRLVEKHRCDTLVVVPTMLQRIIDLGPETLAKYDTSSLKIIFAAGSALSPDLCKRTTAAFGTVLHNLYGSTEVAVATVATPADLELAPGTAGRAPVTCHVELYDESGRRITEPETVGRIFVASGLSFSGYTDGRDKERINGLLSTGDVGHFDRNGLLFVDGRDDDMIVSGGENVYPLEVENLLADREDVLEAAVIGVEDSEFGHRLRAFVVPAPGSAKDAEEMKTHVKSNLARYKVPREIIFIEELPRNATGKLLRRVLIEMDVTDDMIHRPAPHPALRRRPRN</sequence>
<dbReference type="PROSITE" id="PS00455">
    <property type="entry name" value="AMP_BINDING"/>
    <property type="match status" value="1"/>
</dbReference>
<dbReference type="PANTHER" id="PTHR43201">
    <property type="entry name" value="ACYL-COA SYNTHETASE"/>
    <property type="match status" value="1"/>
</dbReference>
<dbReference type="Gene3D" id="3.40.50.12780">
    <property type="entry name" value="N-terminal domain of ligase-like"/>
    <property type="match status" value="1"/>
</dbReference>
<dbReference type="InterPro" id="IPR020845">
    <property type="entry name" value="AMP-binding_CS"/>
</dbReference>
<evidence type="ECO:0000256" key="1">
    <source>
        <dbReference type="ARBA" id="ARBA00006432"/>
    </source>
</evidence>
<dbReference type="GO" id="GO:0031956">
    <property type="term" value="F:medium-chain fatty acid-CoA ligase activity"/>
    <property type="evidence" value="ECO:0007669"/>
    <property type="project" value="TreeGrafter"/>
</dbReference>
<dbReference type="FunFam" id="3.30.300.30:FF:000008">
    <property type="entry name" value="2,3-dihydroxybenzoate-AMP ligase"/>
    <property type="match status" value="1"/>
</dbReference>
<dbReference type="Gene3D" id="3.30.300.30">
    <property type="match status" value="1"/>
</dbReference>
<feature type="domain" description="AMP-dependent synthetase/ligase" evidence="3">
    <location>
        <begin position="54"/>
        <end position="407"/>
    </location>
</feature>
<dbReference type="InterPro" id="IPR042099">
    <property type="entry name" value="ANL_N_sf"/>
</dbReference>
<dbReference type="InterPro" id="IPR000873">
    <property type="entry name" value="AMP-dep_synth/lig_dom"/>
</dbReference>
<dbReference type="EMBL" id="FNSV01000005">
    <property type="protein sequence ID" value="SEB99293.1"/>
    <property type="molecule type" value="Genomic_DNA"/>
</dbReference>
<dbReference type="Proteomes" id="UP000183561">
    <property type="component" value="Unassembled WGS sequence"/>
</dbReference>
<dbReference type="OrthoDB" id="56621at2"/>
<organism evidence="5 6">
    <name type="scientific">Rhodococcus koreensis</name>
    <dbReference type="NCBI Taxonomy" id="99653"/>
    <lineage>
        <taxon>Bacteria</taxon>
        <taxon>Bacillati</taxon>
        <taxon>Actinomycetota</taxon>
        <taxon>Actinomycetes</taxon>
        <taxon>Mycobacteriales</taxon>
        <taxon>Nocardiaceae</taxon>
        <taxon>Rhodococcus</taxon>
    </lineage>
</organism>
<accession>A0A1H4NVS3</accession>
<evidence type="ECO:0000259" key="4">
    <source>
        <dbReference type="Pfam" id="PF13193"/>
    </source>
</evidence>
<dbReference type="Pfam" id="PF13193">
    <property type="entry name" value="AMP-binding_C"/>
    <property type="match status" value="1"/>
</dbReference>
<dbReference type="PANTHER" id="PTHR43201:SF5">
    <property type="entry name" value="MEDIUM-CHAIN ACYL-COA LIGASE ACSF2, MITOCHONDRIAL"/>
    <property type="match status" value="1"/>
</dbReference>
<dbReference type="Pfam" id="PF00501">
    <property type="entry name" value="AMP-binding"/>
    <property type="match status" value="1"/>
</dbReference>
<dbReference type="SUPFAM" id="SSF56801">
    <property type="entry name" value="Acetyl-CoA synthetase-like"/>
    <property type="match status" value="1"/>
</dbReference>
<dbReference type="AlphaFoldDB" id="A0A1H4NVS3"/>
<dbReference type="RefSeq" id="WP_072937681.1">
    <property type="nucleotide sequence ID" value="NZ_FNSV01000005.1"/>
</dbReference>
<reference evidence="6" key="1">
    <citation type="submission" date="2016-10" db="EMBL/GenBank/DDBJ databases">
        <authorList>
            <person name="Varghese N."/>
            <person name="Submissions S."/>
        </authorList>
    </citation>
    <scope>NUCLEOTIDE SEQUENCE [LARGE SCALE GENOMIC DNA]</scope>
    <source>
        <strain evidence="6">DSM 44498</strain>
    </source>
</reference>
<proteinExistence type="inferred from homology"/>
<evidence type="ECO:0000313" key="6">
    <source>
        <dbReference type="Proteomes" id="UP000183561"/>
    </source>
</evidence>
<dbReference type="CDD" id="cd04433">
    <property type="entry name" value="AFD_class_I"/>
    <property type="match status" value="1"/>
</dbReference>
<protein>
    <submittedName>
        <fullName evidence="5">Fatty-acyl-CoA synthase</fullName>
    </submittedName>
</protein>
<evidence type="ECO:0000256" key="2">
    <source>
        <dbReference type="ARBA" id="ARBA00022598"/>
    </source>
</evidence>